<dbReference type="PROSITE" id="PS51417">
    <property type="entry name" value="ARF"/>
    <property type="match status" value="1"/>
</dbReference>
<gene>
    <name evidence="13" type="ORF">RFI_18817</name>
</gene>
<reference evidence="13 14" key="1">
    <citation type="journal article" date="2013" name="Curr. Biol.">
        <title>The Genome of the Foraminiferan Reticulomyxa filosa.</title>
        <authorList>
            <person name="Glockner G."/>
            <person name="Hulsmann N."/>
            <person name="Schleicher M."/>
            <person name="Noegel A.A."/>
            <person name="Eichinger L."/>
            <person name="Gallinger C."/>
            <person name="Pawlowski J."/>
            <person name="Sierra R."/>
            <person name="Euteneuer U."/>
            <person name="Pillet L."/>
            <person name="Moustafa A."/>
            <person name="Platzer M."/>
            <person name="Groth M."/>
            <person name="Szafranski K."/>
            <person name="Schliwa M."/>
        </authorList>
    </citation>
    <scope>NUCLEOTIDE SEQUENCE [LARGE SCALE GENOMIC DNA]</scope>
</reference>
<comment type="subcellular location">
    <subcellularLocation>
        <location evidence="1">Golgi apparatus</location>
    </subcellularLocation>
</comment>
<evidence type="ECO:0000256" key="7">
    <source>
        <dbReference type="ARBA" id="ARBA00022927"/>
    </source>
</evidence>
<dbReference type="SMART" id="SM00177">
    <property type="entry name" value="ARF"/>
    <property type="match status" value="1"/>
</dbReference>
<name>X6MYA5_RETFI</name>
<keyword evidence="5 11" id="KW-0547">Nucleotide-binding</keyword>
<evidence type="ECO:0000256" key="5">
    <source>
        <dbReference type="ARBA" id="ARBA00022741"/>
    </source>
</evidence>
<dbReference type="FunFam" id="3.40.50.300:FF:003500">
    <property type="entry name" value="ADP-ribosylation factor 1"/>
    <property type="match status" value="1"/>
</dbReference>
<dbReference type="InterPro" id="IPR024156">
    <property type="entry name" value="Small_GTPase_ARF"/>
</dbReference>
<dbReference type="OrthoDB" id="2011769at2759"/>
<feature type="binding site" evidence="12">
    <location>
        <position position="113"/>
    </location>
    <ligand>
        <name>Mg(2+)</name>
        <dbReference type="ChEBI" id="CHEBI:18420"/>
    </ligand>
</feature>
<dbReference type="GO" id="GO:0046872">
    <property type="term" value="F:metal ion binding"/>
    <property type="evidence" value="ECO:0007669"/>
    <property type="project" value="UniProtKB-KW"/>
</dbReference>
<organism evidence="13 14">
    <name type="scientific">Reticulomyxa filosa</name>
    <dbReference type="NCBI Taxonomy" id="46433"/>
    <lineage>
        <taxon>Eukaryota</taxon>
        <taxon>Sar</taxon>
        <taxon>Rhizaria</taxon>
        <taxon>Retaria</taxon>
        <taxon>Foraminifera</taxon>
        <taxon>Monothalamids</taxon>
        <taxon>Reticulomyxidae</taxon>
        <taxon>Reticulomyxa</taxon>
    </lineage>
</organism>
<feature type="binding site" evidence="12">
    <location>
        <position position="130"/>
    </location>
    <ligand>
        <name>Mg(2+)</name>
        <dbReference type="ChEBI" id="CHEBI:18420"/>
    </ligand>
</feature>
<evidence type="ECO:0000256" key="8">
    <source>
        <dbReference type="ARBA" id="ARBA00023034"/>
    </source>
</evidence>
<dbReference type="GO" id="GO:0003924">
    <property type="term" value="F:GTPase activity"/>
    <property type="evidence" value="ECO:0007669"/>
    <property type="project" value="InterPro"/>
</dbReference>
<dbReference type="PRINTS" id="PR00328">
    <property type="entry name" value="SAR1GTPBP"/>
</dbReference>
<feature type="binding site" evidence="11">
    <location>
        <position position="152"/>
    </location>
    <ligand>
        <name>GTP</name>
        <dbReference type="ChEBI" id="CHEBI:37565"/>
    </ligand>
</feature>
<keyword evidence="8" id="KW-0333">Golgi apparatus</keyword>
<feature type="binding site" evidence="11">
    <location>
        <begin position="106"/>
        <end position="113"/>
    </location>
    <ligand>
        <name>GTP</name>
        <dbReference type="ChEBI" id="CHEBI:37565"/>
    </ligand>
</feature>
<keyword evidence="14" id="KW-1185">Reference proteome</keyword>
<feature type="binding site" evidence="11">
    <location>
        <begin position="247"/>
        <end position="250"/>
    </location>
    <ligand>
        <name>GTP</name>
        <dbReference type="ChEBI" id="CHEBI:37565"/>
    </ligand>
</feature>
<dbReference type="PANTHER" id="PTHR11711">
    <property type="entry name" value="ADP RIBOSYLATION FACTOR-RELATED"/>
    <property type="match status" value="1"/>
</dbReference>
<dbReference type="SMART" id="SM00178">
    <property type="entry name" value="SAR"/>
    <property type="match status" value="1"/>
</dbReference>
<dbReference type="AlphaFoldDB" id="X6MYA5"/>
<dbReference type="Gene3D" id="3.40.50.300">
    <property type="entry name" value="P-loop containing nucleotide triphosphate hydrolases"/>
    <property type="match status" value="1"/>
</dbReference>
<sequence>SNEPAILAGRTMVESIEKLLSSCPKFDTLMIRGKAWFGQNFQQSLKQYLREPANTPVVKLYTVALDSYSAFRWPNRKQSTTQFSEYLPIFNLSSLPFTGHRALMIGLDASGKTTILYKLKLGETVTTIPTIGFNVEDVTYKNAKITFWDVGGQLHCNTYTIYDCPLFYETRPNITFLLFACLCFFFQKKKKRERIRPLWRHYYQNTSLIVFVVDSSDRERIDEVGHELSRVLAEDELRNAPLLVWANKQDLPNRLDPDTIAKRLGLTTLKTRPWHIQGCCAVTNDGLYEGIEWFLQVVGSGSTSSKNSIVEIFDDLQS</sequence>
<evidence type="ECO:0000256" key="4">
    <source>
        <dbReference type="ARBA" id="ARBA00022707"/>
    </source>
</evidence>
<dbReference type="GO" id="GO:0005794">
    <property type="term" value="C:Golgi apparatus"/>
    <property type="evidence" value="ECO:0007669"/>
    <property type="project" value="UniProtKB-SubCell"/>
</dbReference>
<dbReference type="SUPFAM" id="SSF52540">
    <property type="entry name" value="P-loop containing nucleoside triphosphate hydrolases"/>
    <property type="match status" value="1"/>
</dbReference>
<keyword evidence="12" id="KW-0479">Metal-binding</keyword>
<proteinExistence type="inferred from homology"/>
<dbReference type="CDD" id="cd00878">
    <property type="entry name" value="Arf_Arl"/>
    <property type="match status" value="1"/>
</dbReference>
<comment type="caution">
    <text evidence="13">The sequence shown here is derived from an EMBL/GenBank/DDBJ whole genome shotgun (WGS) entry which is preliminary data.</text>
</comment>
<keyword evidence="7" id="KW-0653">Protein transport</keyword>
<evidence type="ECO:0000256" key="10">
    <source>
        <dbReference type="ARBA" id="ARBA00023288"/>
    </source>
</evidence>
<dbReference type="Pfam" id="PF00025">
    <property type="entry name" value="Arf"/>
    <property type="match status" value="2"/>
</dbReference>
<dbReference type="GO" id="GO:0016192">
    <property type="term" value="P:vesicle-mediated transport"/>
    <property type="evidence" value="ECO:0007669"/>
    <property type="project" value="UniProtKB-KW"/>
</dbReference>
<dbReference type="GO" id="GO:0005525">
    <property type="term" value="F:GTP binding"/>
    <property type="evidence" value="ECO:0007669"/>
    <property type="project" value="UniProtKB-KW"/>
</dbReference>
<dbReference type="EMBL" id="ASPP01014890">
    <property type="protein sequence ID" value="ETO18447.1"/>
    <property type="molecule type" value="Genomic_DNA"/>
</dbReference>
<keyword evidence="9 11" id="KW-0342">GTP-binding</keyword>
<evidence type="ECO:0000256" key="1">
    <source>
        <dbReference type="ARBA" id="ARBA00004555"/>
    </source>
</evidence>
<dbReference type="InterPro" id="IPR027417">
    <property type="entry name" value="P-loop_NTPase"/>
</dbReference>
<evidence type="ECO:0000313" key="13">
    <source>
        <dbReference type="EMBL" id="ETO18447.1"/>
    </source>
</evidence>
<keyword evidence="10" id="KW-0449">Lipoprotein</keyword>
<keyword evidence="4" id="KW-0519">Myristate</keyword>
<evidence type="ECO:0000256" key="3">
    <source>
        <dbReference type="ARBA" id="ARBA00022448"/>
    </source>
</evidence>
<keyword evidence="3" id="KW-0813">Transport</keyword>
<dbReference type="InterPro" id="IPR006689">
    <property type="entry name" value="Small_GTPase_ARF/SAR"/>
</dbReference>
<dbReference type="Proteomes" id="UP000023152">
    <property type="component" value="Unassembled WGS sequence"/>
</dbReference>
<evidence type="ECO:0000256" key="9">
    <source>
        <dbReference type="ARBA" id="ARBA00023134"/>
    </source>
</evidence>
<accession>X6MYA5</accession>
<dbReference type="GO" id="GO:0015031">
    <property type="term" value="P:protein transport"/>
    <property type="evidence" value="ECO:0007669"/>
    <property type="project" value="UniProtKB-KW"/>
</dbReference>
<keyword evidence="6" id="KW-0931">ER-Golgi transport</keyword>
<comment type="similarity">
    <text evidence="2">Belongs to the small GTPase superfamily. Arf family.</text>
</comment>
<evidence type="ECO:0000256" key="12">
    <source>
        <dbReference type="PIRSR" id="PIRSR606689-2"/>
    </source>
</evidence>
<protein>
    <submittedName>
        <fullName evidence="13">ADP-ribosylation factor</fullName>
    </submittedName>
</protein>
<feature type="non-terminal residue" evidence="13">
    <location>
        <position position="1"/>
    </location>
</feature>
<evidence type="ECO:0000256" key="11">
    <source>
        <dbReference type="PIRSR" id="PIRSR606689-1"/>
    </source>
</evidence>
<keyword evidence="12" id="KW-0460">Magnesium</keyword>
<evidence type="ECO:0000313" key="14">
    <source>
        <dbReference type="Proteomes" id="UP000023152"/>
    </source>
</evidence>
<evidence type="ECO:0000256" key="6">
    <source>
        <dbReference type="ARBA" id="ARBA00022892"/>
    </source>
</evidence>
<evidence type="ECO:0000256" key="2">
    <source>
        <dbReference type="ARBA" id="ARBA00010290"/>
    </source>
</evidence>